<dbReference type="Pfam" id="PF00078">
    <property type="entry name" value="RVT_1"/>
    <property type="match status" value="1"/>
</dbReference>
<proteinExistence type="predicted"/>
<dbReference type="SUPFAM" id="SSF56672">
    <property type="entry name" value="DNA/RNA polymerases"/>
    <property type="match status" value="1"/>
</dbReference>
<dbReference type="InterPro" id="IPR043502">
    <property type="entry name" value="DNA/RNA_pol_sf"/>
</dbReference>
<evidence type="ECO:0000313" key="3">
    <source>
        <dbReference type="Proteomes" id="UP001152622"/>
    </source>
</evidence>
<dbReference type="PANTHER" id="PTHR47510">
    <property type="entry name" value="REVERSE TRANSCRIPTASE DOMAIN-CONTAINING PROTEIN"/>
    <property type="match status" value="1"/>
</dbReference>
<dbReference type="InterPro" id="IPR000477">
    <property type="entry name" value="RT_dom"/>
</dbReference>
<dbReference type="PANTHER" id="PTHR47510:SF3">
    <property type="entry name" value="ENDO_EXONUCLEASE_PHOSPHATASE DOMAIN-CONTAINING PROTEIN"/>
    <property type="match status" value="1"/>
</dbReference>
<protein>
    <recommendedName>
        <fullName evidence="1">Reverse transcriptase domain-containing protein</fullName>
    </recommendedName>
</protein>
<dbReference type="AlphaFoldDB" id="A0A9Q1G4K0"/>
<evidence type="ECO:0000313" key="2">
    <source>
        <dbReference type="EMBL" id="KAJ8375364.1"/>
    </source>
</evidence>
<dbReference type="OrthoDB" id="426210at2759"/>
<sequence length="158" mass="17963">MLSPEMFVPLRDFPAAKPVDGAVPEKNLKITWPPTFEELRPISLTPQLSKLAEGYVAEWIWQDIEEHLDPQQYGCRKGRSTTDALTSLLDVLHRSTDKIKTSCTLVVTDFSKAFDKINHTIAANCLIDLGVRLELIPWVIDFMTDQKQRVRYQGCMSA</sequence>
<accession>A0A9Q1G4K0</accession>
<name>A0A9Q1G4K0_SYNKA</name>
<dbReference type="Proteomes" id="UP001152622">
    <property type="component" value="Chromosome 2"/>
</dbReference>
<dbReference type="EMBL" id="JAINUF010000002">
    <property type="protein sequence ID" value="KAJ8375364.1"/>
    <property type="molecule type" value="Genomic_DNA"/>
</dbReference>
<feature type="domain" description="Reverse transcriptase" evidence="1">
    <location>
        <begin position="37"/>
        <end position="152"/>
    </location>
</feature>
<evidence type="ECO:0000259" key="1">
    <source>
        <dbReference type="Pfam" id="PF00078"/>
    </source>
</evidence>
<organism evidence="2 3">
    <name type="scientific">Synaphobranchus kaupii</name>
    <name type="common">Kaup's arrowtooth eel</name>
    <dbReference type="NCBI Taxonomy" id="118154"/>
    <lineage>
        <taxon>Eukaryota</taxon>
        <taxon>Metazoa</taxon>
        <taxon>Chordata</taxon>
        <taxon>Craniata</taxon>
        <taxon>Vertebrata</taxon>
        <taxon>Euteleostomi</taxon>
        <taxon>Actinopterygii</taxon>
        <taxon>Neopterygii</taxon>
        <taxon>Teleostei</taxon>
        <taxon>Anguilliformes</taxon>
        <taxon>Synaphobranchidae</taxon>
        <taxon>Synaphobranchus</taxon>
    </lineage>
</organism>
<keyword evidence="3" id="KW-1185">Reference proteome</keyword>
<gene>
    <name evidence="2" type="ORF">SKAU_G00059440</name>
</gene>
<reference evidence="2" key="1">
    <citation type="journal article" date="2023" name="Science">
        <title>Genome structures resolve the early diversification of teleost fishes.</title>
        <authorList>
            <person name="Parey E."/>
            <person name="Louis A."/>
            <person name="Montfort J."/>
            <person name="Bouchez O."/>
            <person name="Roques C."/>
            <person name="Iampietro C."/>
            <person name="Lluch J."/>
            <person name="Castinel A."/>
            <person name="Donnadieu C."/>
            <person name="Desvignes T."/>
            <person name="Floi Bucao C."/>
            <person name="Jouanno E."/>
            <person name="Wen M."/>
            <person name="Mejri S."/>
            <person name="Dirks R."/>
            <person name="Jansen H."/>
            <person name="Henkel C."/>
            <person name="Chen W.J."/>
            <person name="Zahm M."/>
            <person name="Cabau C."/>
            <person name="Klopp C."/>
            <person name="Thompson A.W."/>
            <person name="Robinson-Rechavi M."/>
            <person name="Braasch I."/>
            <person name="Lecointre G."/>
            <person name="Bobe J."/>
            <person name="Postlethwait J.H."/>
            <person name="Berthelot C."/>
            <person name="Roest Crollius H."/>
            <person name="Guiguen Y."/>
        </authorList>
    </citation>
    <scope>NUCLEOTIDE SEQUENCE</scope>
    <source>
        <strain evidence="2">WJC10195</strain>
    </source>
</reference>
<comment type="caution">
    <text evidence="2">The sequence shown here is derived from an EMBL/GenBank/DDBJ whole genome shotgun (WGS) entry which is preliminary data.</text>
</comment>